<dbReference type="OrthoDB" id="98591at2759"/>
<keyword evidence="3" id="KW-0325">Glycoprotein</keyword>
<reference evidence="5" key="1">
    <citation type="submission" date="2025-08" db="UniProtKB">
        <authorList>
            <consortium name="RefSeq"/>
        </authorList>
    </citation>
    <scope>IDENTIFICATION</scope>
    <source>
        <strain evidence="5">Tuebingen</strain>
        <tissue evidence="5">Fibroblasts and whole tissue</tissue>
    </source>
</reference>
<dbReference type="InterPro" id="IPR001212">
    <property type="entry name" value="Somatomedin_B_dom"/>
</dbReference>
<dbReference type="SMART" id="SM00201">
    <property type="entry name" value="SO"/>
    <property type="match status" value="1"/>
</dbReference>
<evidence type="ECO:0000313" key="4">
    <source>
        <dbReference type="Proteomes" id="UP000000437"/>
    </source>
</evidence>
<accession>A0A8M1RIS3</accession>
<gene>
    <name evidence="5 6" type="primary">si:dkey-178e17.3</name>
</gene>
<dbReference type="Gene3D" id="2.20.100.10">
    <property type="entry name" value="Thrombospondin type-1 (TSP1) repeat"/>
    <property type="match status" value="1"/>
</dbReference>
<dbReference type="PANTHER" id="PTHR20920">
    <property type="entry name" value="RPE-SPONDIN"/>
    <property type="match status" value="1"/>
</dbReference>
<dbReference type="SUPFAM" id="SSF90188">
    <property type="entry name" value="Somatomedin B domain"/>
    <property type="match status" value="1"/>
</dbReference>
<dbReference type="InterPro" id="IPR056801">
    <property type="entry name" value="SBSPON_C"/>
</dbReference>
<keyword evidence="2" id="KW-1015">Disulfide bond</keyword>
<name>A0A8M1RIS3_DANRE</name>
<keyword evidence="4" id="KW-1185">Reference proteome</keyword>
<dbReference type="AGR" id="ZFIN:ZDB-GENE-081104-335"/>
<dbReference type="InterPro" id="IPR000884">
    <property type="entry name" value="TSP1_rpt"/>
</dbReference>
<dbReference type="PROSITE" id="PS50958">
    <property type="entry name" value="SMB_2"/>
    <property type="match status" value="1"/>
</dbReference>
<proteinExistence type="predicted"/>
<dbReference type="InterPro" id="IPR044004">
    <property type="entry name" value="TSP1_spondin_dom"/>
</dbReference>
<evidence type="ECO:0000256" key="3">
    <source>
        <dbReference type="ARBA" id="ARBA00023180"/>
    </source>
</evidence>
<dbReference type="PROSITE" id="PS50092">
    <property type="entry name" value="TSP1"/>
    <property type="match status" value="1"/>
</dbReference>
<evidence type="ECO:0000256" key="1">
    <source>
        <dbReference type="ARBA" id="ARBA00022729"/>
    </source>
</evidence>
<dbReference type="SUPFAM" id="SSF82895">
    <property type="entry name" value="TSP-1 type 1 repeat"/>
    <property type="match status" value="1"/>
</dbReference>
<dbReference type="Proteomes" id="UP000000437">
    <property type="component" value="Chromosome 8"/>
</dbReference>
<keyword evidence="1" id="KW-0732">Signal</keyword>
<organism evidence="4 5">
    <name type="scientific">Danio rerio</name>
    <name type="common">Zebrafish</name>
    <name type="synonym">Brachydanio rerio</name>
    <dbReference type="NCBI Taxonomy" id="7955"/>
    <lineage>
        <taxon>Eukaryota</taxon>
        <taxon>Metazoa</taxon>
        <taxon>Chordata</taxon>
        <taxon>Craniata</taxon>
        <taxon>Vertebrata</taxon>
        <taxon>Euteleostomi</taxon>
        <taxon>Actinopterygii</taxon>
        <taxon>Neopterygii</taxon>
        <taxon>Teleostei</taxon>
        <taxon>Ostariophysi</taxon>
        <taxon>Cypriniformes</taxon>
        <taxon>Danionidae</taxon>
        <taxon>Danioninae</taxon>
        <taxon>Danio</taxon>
    </lineage>
</organism>
<dbReference type="ZFIN" id="ZDB-GENE-081104-335">
    <property type="gene designation" value="si:dkey-178e17.3"/>
</dbReference>
<dbReference type="InterPro" id="IPR039942">
    <property type="entry name" value="SBSPO"/>
</dbReference>
<dbReference type="AlphaFoldDB" id="A0A8M1RIS3"/>
<evidence type="ECO:0000313" key="6">
    <source>
        <dbReference type="ZFIN" id="ZDB-GENE-081104-335"/>
    </source>
</evidence>
<protein>
    <submittedName>
        <fullName evidence="5">Somatomedin-B and thrombospondin type-1 domain-containing protein isoform X2</fullName>
    </submittedName>
</protein>
<dbReference type="SMART" id="SM00209">
    <property type="entry name" value="TSP1"/>
    <property type="match status" value="1"/>
</dbReference>
<dbReference type="Pfam" id="PF01033">
    <property type="entry name" value="Somatomedin_B"/>
    <property type="match status" value="1"/>
</dbReference>
<dbReference type="PANTHER" id="PTHR20920:SF6">
    <property type="entry name" value="SOMATOMEDIN B AND THROMBOSPONDIN TYPE 1 DOMAIN CONTAINING"/>
    <property type="match status" value="1"/>
</dbReference>
<dbReference type="GeneID" id="100535682"/>
<evidence type="ECO:0000313" key="5">
    <source>
        <dbReference type="RefSeq" id="XP_003199085.3"/>
    </source>
</evidence>
<dbReference type="PROSITE" id="PS00524">
    <property type="entry name" value="SMB_1"/>
    <property type="match status" value="1"/>
</dbReference>
<dbReference type="Pfam" id="PF25031">
    <property type="entry name" value="SBSPON_C"/>
    <property type="match status" value="1"/>
</dbReference>
<dbReference type="RefSeq" id="XP_003199085.3">
    <property type="nucleotide sequence ID" value="XM_003199037.7"/>
</dbReference>
<evidence type="ECO:0000256" key="2">
    <source>
        <dbReference type="ARBA" id="ARBA00023157"/>
    </source>
</evidence>
<dbReference type="InterPro" id="IPR036383">
    <property type="entry name" value="TSP1_rpt_sf"/>
</dbReference>
<dbReference type="Pfam" id="PF19028">
    <property type="entry name" value="TSP1_spondin"/>
    <property type="match status" value="1"/>
</dbReference>
<dbReference type="InterPro" id="IPR036024">
    <property type="entry name" value="Somatomedin_B-like_dom_sf"/>
</dbReference>
<dbReference type="KEGG" id="dre:100535682"/>
<sequence>MSEAGVLWVCVLVVCVSAVCEAGCADRIDPTCCPGRNNDCSDRSFRRTVCYCDTYCRRSGDCCEDYNTVCHVSAKDCEVTLWGAWSPCSSVCGAGTTERSRQVATPPRNGGTPCPDLKQRRGCFAPTDTCSAAKEVAKILPDSFKRNFKDPWRRPHMLMKEVKKSYCVQMRVKQASAACKVRPWSAGLIHERSVCVECQSDAMVTDNRCRGDGLQNIRTFWAAAQAPGCSGSWVRESLTENCRCPSYSVIFV</sequence>